<name>A0A0C3C409_HEBCY</name>
<feature type="signal peptide" evidence="1">
    <location>
        <begin position="1"/>
        <end position="18"/>
    </location>
</feature>
<protein>
    <submittedName>
        <fullName evidence="2">Uncharacterized protein</fullName>
    </submittedName>
</protein>
<reference evidence="2 3" key="1">
    <citation type="submission" date="2014-04" db="EMBL/GenBank/DDBJ databases">
        <authorList>
            <consortium name="DOE Joint Genome Institute"/>
            <person name="Kuo A."/>
            <person name="Gay G."/>
            <person name="Dore J."/>
            <person name="Kohler A."/>
            <person name="Nagy L.G."/>
            <person name="Floudas D."/>
            <person name="Copeland A."/>
            <person name="Barry K.W."/>
            <person name="Cichocki N."/>
            <person name="Veneault-Fourrey C."/>
            <person name="LaButti K."/>
            <person name="Lindquist E.A."/>
            <person name="Lipzen A."/>
            <person name="Lundell T."/>
            <person name="Morin E."/>
            <person name="Murat C."/>
            <person name="Sun H."/>
            <person name="Tunlid A."/>
            <person name="Henrissat B."/>
            <person name="Grigoriev I.V."/>
            <person name="Hibbett D.S."/>
            <person name="Martin F."/>
            <person name="Nordberg H.P."/>
            <person name="Cantor M.N."/>
            <person name="Hua S.X."/>
        </authorList>
    </citation>
    <scope>NUCLEOTIDE SEQUENCE [LARGE SCALE GENOMIC DNA]</scope>
    <source>
        <strain evidence="3">h7</strain>
    </source>
</reference>
<evidence type="ECO:0000313" key="2">
    <source>
        <dbReference type="EMBL" id="KIM38336.1"/>
    </source>
</evidence>
<dbReference type="Proteomes" id="UP000053424">
    <property type="component" value="Unassembled WGS sequence"/>
</dbReference>
<proteinExistence type="predicted"/>
<dbReference type="OrthoDB" id="3026402at2759"/>
<keyword evidence="3" id="KW-1185">Reference proteome</keyword>
<dbReference type="HOGENOM" id="CLU_175717_0_0_1"/>
<gene>
    <name evidence="2" type="ORF">M413DRAFT_447833</name>
</gene>
<dbReference type="AlphaFoldDB" id="A0A0C3C409"/>
<sequence length="59" mass="6460">MVKFQLIFLVAIASQIFAAPQDSGVIYHCPDPEWTCCGPLLQDIGGTCRKLKSGEVCLF</sequence>
<feature type="chain" id="PRO_5002162261" evidence="1">
    <location>
        <begin position="19"/>
        <end position="59"/>
    </location>
</feature>
<accession>A0A0C3C409</accession>
<evidence type="ECO:0000313" key="3">
    <source>
        <dbReference type="Proteomes" id="UP000053424"/>
    </source>
</evidence>
<dbReference type="EMBL" id="KN831791">
    <property type="protein sequence ID" value="KIM38336.1"/>
    <property type="molecule type" value="Genomic_DNA"/>
</dbReference>
<evidence type="ECO:0000256" key="1">
    <source>
        <dbReference type="SAM" id="SignalP"/>
    </source>
</evidence>
<keyword evidence="1" id="KW-0732">Signal</keyword>
<organism evidence="2 3">
    <name type="scientific">Hebeloma cylindrosporum</name>
    <dbReference type="NCBI Taxonomy" id="76867"/>
    <lineage>
        <taxon>Eukaryota</taxon>
        <taxon>Fungi</taxon>
        <taxon>Dikarya</taxon>
        <taxon>Basidiomycota</taxon>
        <taxon>Agaricomycotina</taxon>
        <taxon>Agaricomycetes</taxon>
        <taxon>Agaricomycetidae</taxon>
        <taxon>Agaricales</taxon>
        <taxon>Agaricineae</taxon>
        <taxon>Hymenogastraceae</taxon>
        <taxon>Hebeloma</taxon>
    </lineage>
</organism>
<reference evidence="3" key="2">
    <citation type="submission" date="2015-01" db="EMBL/GenBank/DDBJ databases">
        <title>Evolutionary Origins and Diversification of the Mycorrhizal Mutualists.</title>
        <authorList>
            <consortium name="DOE Joint Genome Institute"/>
            <consortium name="Mycorrhizal Genomics Consortium"/>
            <person name="Kohler A."/>
            <person name="Kuo A."/>
            <person name="Nagy L.G."/>
            <person name="Floudas D."/>
            <person name="Copeland A."/>
            <person name="Barry K.W."/>
            <person name="Cichocki N."/>
            <person name="Veneault-Fourrey C."/>
            <person name="LaButti K."/>
            <person name="Lindquist E.A."/>
            <person name="Lipzen A."/>
            <person name="Lundell T."/>
            <person name="Morin E."/>
            <person name="Murat C."/>
            <person name="Riley R."/>
            <person name="Ohm R."/>
            <person name="Sun H."/>
            <person name="Tunlid A."/>
            <person name="Henrissat B."/>
            <person name="Grigoriev I.V."/>
            <person name="Hibbett D.S."/>
            <person name="Martin F."/>
        </authorList>
    </citation>
    <scope>NUCLEOTIDE SEQUENCE [LARGE SCALE GENOMIC DNA]</scope>
    <source>
        <strain evidence="3">h7</strain>
    </source>
</reference>